<dbReference type="CDD" id="cd21608">
    <property type="entry name" value="RRM2_NsCP33_like"/>
    <property type="match status" value="1"/>
</dbReference>
<gene>
    <name evidence="14" type="ORF">HKW66_Vig0082890</name>
</gene>
<dbReference type="SUPFAM" id="SSF51445">
    <property type="entry name" value="(Trans)glycosidases"/>
    <property type="match status" value="1"/>
</dbReference>
<dbReference type="GO" id="GO:0003729">
    <property type="term" value="F:mRNA binding"/>
    <property type="evidence" value="ECO:0007669"/>
    <property type="project" value="UniProtKB-ARBA"/>
</dbReference>
<keyword evidence="4" id="KW-0150">Chloroplast</keyword>
<feature type="domain" description="RRM" evidence="13">
    <location>
        <begin position="765"/>
        <end position="843"/>
    </location>
</feature>
<dbReference type="Proteomes" id="UP000743370">
    <property type="component" value="Unassembled WGS sequence"/>
</dbReference>
<evidence type="ECO:0000256" key="3">
    <source>
        <dbReference type="ARBA" id="ARBA00012708"/>
    </source>
</evidence>
<evidence type="ECO:0000256" key="10">
    <source>
        <dbReference type="ARBA" id="ARBA00023277"/>
    </source>
</evidence>
<evidence type="ECO:0000256" key="11">
    <source>
        <dbReference type="ARBA" id="ARBA00049426"/>
    </source>
</evidence>
<reference evidence="14 15" key="1">
    <citation type="submission" date="2020-05" db="EMBL/GenBank/DDBJ databases">
        <title>Vigna angularis (adzuki bean) Var. LongXiaoDou No. 4 denovo assembly.</title>
        <authorList>
            <person name="Xiang H."/>
        </authorList>
    </citation>
    <scope>NUCLEOTIDE SEQUENCE [LARGE SCALE GENOMIC DNA]</scope>
    <source>
        <tissue evidence="14">Leaf</tissue>
    </source>
</reference>
<dbReference type="InterPro" id="IPR008811">
    <property type="entry name" value="Glycosyl_hydrolases_36"/>
</dbReference>
<evidence type="ECO:0000256" key="7">
    <source>
        <dbReference type="ARBA" id="ARBA00022737"/>
    </source>
</evidence>
<dbReference type="EC" id="2.4.1.82" evidence="3"/>
<feature type="domain" description="RRM" evidence="13">
    <location>
        <begin position="860"/>
        <end position="938"/>
    </location>
</feature>
<keyword evidence="8 12" id="KW-0694">RNA-binding</keyword>
<keyword evidence="9" id="KW-0687">Ribonucleoprotein</keyword>
<dbReference type="AlphaFoldDB" id="A0A8T0KJD0"/>
<evidence type="ECO:0000256" key="6">
    <source>
        <dbReference type="ARBA" id="ARBA00022664"/>
    </source>
</evidence>
<dbReference type="PANTHER" id="PTHR31268:SF10">
    <property type="entry name" value="GALACTINOL--SUCROSE GALACTOSYLTRANSFERASE"/>
    <property type="match status" value="1"/>
</dbReference>
<name>A0A8T0KJD0_PHAAN</name>
<dbReference type="PANTHER" id="PTHR31268">
    <property type="match status" value="1"/>
</dbReference>
<proteinExistence type="inferred from homology"/>
<evidence type="ECO:0000259" key="13">
    <source>
        <dbReference type="PROSITE" id="PS50102"/>
    </source>
</evidence>
<protein>
    <recommendedName>
        <fullName evidence="3">galactinol--sucrose galactosyltransferase</fullName>
        <ecNumber evidence="3">2.4.1.82</ecNumber>
    </recommendedName>
</protein>
<evidence type="ECO:0000313" key="14">
    <source>
        <dbReference type="EMBL" id="KAG2399229.1"/>
    </source>
</evidence>
<evidence type="ECO:0000256" key="5">
    <source>
        <dbReference type="ARBA" id="ARBA00022640"/>
    </source>
</evidence>
<evidence type="ECO:0000256" key="12">
    <source>
        <dbReference type="PROSITE-ProRule" id="PRU00176"/>
    </source>
</evidence>
<comment type="similarity">
    <text evidence="2">Belongs to the glycosyl hydrolases 36 family.</text>
</comment>
<keyword evidence="5" id="KW-0934">Plastid</keyword>
<dbReference type="InterPro" id="IPR000504">
    <property type="entry name" value="RRM_dom"/>
</dbReference>
<comment type="catalytic activity">
    <reaction evidence="11">
        <text>alpha-D-galactosyl-(1-&gt;3)-1D-myo-inositol + sucrose = raffinose + myo-inositol</text>
        <dbReference type="Rhea" id="RHEA:20161"/>
        <dbReference type="ChEBI" id="CHEBI:16634"/>
        <dbReference type="ChEBI" id="CHEBI:17268"/>
        <dbReference type="ChEBI" id="CHEBI:17505"/>
        <dbReference type="ChEBI" id="CHEBI:17992"/>
        <dbReference type="EC" id="2.4.1.82"/>
    </reaction>
</comment>
<organism evidence="14 15">
    <name type="scientific">Phaseolus angularis</name>
    <name type="common">Azuki bean</name>
    <name type="synonym">Vigna angularis</name>
    <dbReference type="NCBI Taxonomy" id="3914"/>
    <lineage>
        <taxon>Eukaryota</taxon>
        <taxon>Viridiplantae</taxon>
        <taxon>Streptophyta</taxon>
        <taxon>Embryophyta</taxon>
        <taxon>Tracheophyta</taxon>
        <taxon>Spermatophyta</taxon>
        <taxon>Magnoliopsida</taxon>
        <taxon>eudicotyledons</taxon>
        <taxon>Gunneridae</taxon>
        <taxon>Pentapetalae</taxon>
        <taxon>rosids</taxon>
        <taxon>fabids</taxon>
        <taxon>Fabales</taxon>
        <taxon>Fabaceae</taxon>
        <taxon>Papilionoideae</taxon>
        <taxon>50 kb inversion clade</taxon>
        <taxon>NPAAA clade</taxon>
        <taxon>indigoferoid/millettioid clade</taxon>
        <taxon>Phaseoleae</taxon>
        <taxon>Vigna</taxon>
    </lineage>
</organism>
<dbReference type="GO" id="GO:0045087">
    <property type="term" value="P:innate immune response"/>
    <property type="evidence" value="ECO:0007669"/>
    <property type="project" value="UniProtKB-ARBA"/>
</dbReference>
<dbReference type="GO" id="GO:0008266">
    <property type="term" value="F:poly(U) RNA binding"/>
    <property type="evidence" value="ECO:0007669"/>
    <property type="project" value="UniProtKB-ARBA"/>
</dbReference>
<dbReference type="PROSITE" id="PS50102">
    <property type="entry name" value="RRM"/>
    <property type="match status" value="2"/>
</dbReference>
<dbReference type="EMBL" id="JABFOF010000004">
    <property type="protein sequence ID" value="KAG2399229.1"/>
    <property type="molecule type" value="Genomic_DNA"/>
</dbReference>
<evidence type="ECO:0000256" key="2">
    <source>
        <dbReference type="ARBA" id="ARBA00007240"/>
    </source>
</evidence>
<keyword evidence="14" id="KW-0808">Transferase</keyword>
<keyword evidence="14" id="KW-0328">Glycosyltransferase</keyword>
<dbReference type="SUPFAM" id="SSF54928">
    <property type="entry name" value="RNA-binding domain, RBD"/>
    <property type="match status" value="2"/>
</dbReference>
<dbReference type="FunFam" id="3.30.70.330:FF:000268">
    <property type="entry name" value="31 kDa ribonucleoprotein, chloroplastic"/>
    <property type="match status" value="1"/>
</dbReference>
<evidence type="ECO:0000313" key="15">
    <source>
        <dbReference type="Proteomes" id="UP000743370"/>
    </source>
</evidence>
<evidence type="ECO:0000256" key="1">
    <source>
        <dbReference type="ARBA" id="ARBA00004229"/>
    </source>
</evidence>
<dbReference type="InterPro" id="IPR017853">
    <property type="entry name" value="GH"/>
</dbReference>
<evidence type="ECO:0000256" key="8">
    <source>
        <dbReference type="ARBA" id="ARBA00022884"/>
    </source>
</evidence>
<dbReference type="GO" id="GO:0006397">
    <property type="term" value="P:mRNA processing"/>
    <property type="evidence" value="ECO:0007669"/>
    <property type="project" value="UniProtKB-KW"/>
</dbReference>
<accession>A0A8T0KJD0</accession>
<dbReference type="Gene3D" id="3.30.70.330">
    <property type="match status" value="2"/>
</dbReference>
<keyword evidence="7" id="KW-0677">Repeat</keyword>
<evidence type="ECO:0000256" key="9">
    <source>
        <dbReference type="ARBA" id="ARBA00023274"/>
    </source>
</evidence>
<dbReference type="Pfam" id="PF00076">
    <property type="entry name" value="RRM_1"/>
    <property type="match status" value="2"/>
</dbReference>
<keyword evidence="6" id="KW-0507">mRNA processing</keyword>
<dbReference type="GO" id="GO:0009507">
    <property type="term" value="C:chloroplast"/>
    <property type="evidence" value="ECO:0007669"/>
    <property type="project" value="UniProtKB-SubCell"/>
</dbReference>
<dbReference type="Gene3D" id="3.20.20.70">
    <property type="entry name" value="Aldolase class I"/>
    <property type="match status" value="1"/>
</dbReference>
<dbReference type="GO" id="GO:0047274">
    <property type="term" value="F:galactinol-sucrose galactosyltransferase activity"/>
    <property type="evidence" value="ECO:0007669"/>
    <property type="project" value="UniProtKB-EC"/>
</dbReference>
<dbReference type="Pfam" id="PF05691">
    <property type="entry name" value="Raffinose_syn"/>
    <property type="match status" value="1"/>
</dbReference>
<dbReference type="GO" id="GO:0009451">
    <property type="term" value="P:RNA modification"/>
    <property type="evidence" value="ECO:0007669"/>
    <property type="project" value="UniProtKB-ARBA"/>
</dbReference>
<comment type="subcellular location">
    <subcellularLocation>
        <location evidence="1">Plastid</location>
        <location evidence="1">Chloroplast</location>
    </subcellularLocation>
</comment>
<sequence>MTVTAAPTVKDGCLTVRGKTVLSHVPGNVVVSPVGTESAFLGATLTVSSSRHVFDLGILQVKIWWMIPRLGRSASDVPMETQLLLLLANEESALEDEPSSDCEEPATDKNCYILFLPVLDGQFRATLQGTQSNQLQFCIESGDANVQTCQSLESVFVNSGDNPFELIRDSIKILEKHKGTFCHLENKRIPAHLDWFGWCTWDAFYTEVNPQGIKEGLQSFSDGGCSPKFIIIDDGWQEILNTFHKEGEAVIEGTQFATRLADIKENKKFIYSDSDNSCSNLHDFVDYIKHNMNVKYVYMWHALAGYWGGVLPSSNTMKKYNPKLAYPIQSPGATGNLRDIAMDSLEKYGVGIIDPENLYDFYNDYHSYLVSCGVDGVKVDVQNLIETLGSGYGGRVSLTKRYQEALEESVTRNFKDNNLICCMCHNSDSIYSLLKIWNLNALTGVVGVFNCQGAGSWPLKSLEAEPFHITISGKLRPLDVEFLEEVAGENWSGNCIVYAFNAGLLSMVSLRGKLEVSLDTLQCEIYTVSPIRVFGHNVHFAPIGLLDMYNSGGAVEALHCNMDVAQCIIKVKGRGGGRFGAYSNVRPKLCVVDMKEEEFSYNPEDGLLTFKLDGEGNSRDIEFTLLLFLLFFFSCSNPFTVSYMSITATAFKSLTMADSCLLSSPSSLFHNITKSHVFSPPSKPLTLQFSCLNSSPSLSLSLAARTHRYPVLTHVAQTSDWAQQEDNAATLQDQEEEQEGGGLLDWEVAGEGVEDEGFVEPPEEAKLFVGNLPYDVDSQKLAMLFEQAGVVEIAEVIYARDTDRSRGFGFVTMSTVEEAEKAVEKFNSYDYDGRLLTVNKASPRGAQPERRPRRNFEPAFSVYVGNLPWDVDGTRLEQVFSEHGKVLSARVVYDRESGRSRGFGFVTMSDESEMNDAVTALDGQTLDGRTIRVNVAEDRPPRRSSF</sequence>
<evidence type="ECO:0000256" key="4">
    <source>
        <dbReference type="ARBA" id="ARBA00022528"/>
    </source>
</evidence>
<comment type="caution">
    <text evidence="14">The sequence shown here is derived from an EMBL/GenBank/DDBJ whole genome shotgun (WGS) entry which is preliminary data.</text>
</comment>
<dbReference type="GO" id="GO:1990904">
    <property type="term" value="C:ribonucleoprotein complex"/>
    <property type="evidence" value="ECO:0007669"/>
    <property type="project" value="UniProtKB-KW"/>
</dbReference>
<dbReference type="InterPro" id="IPR012677">
    <property type="entry name" value="Nucleotide-bd_a/b_plait_sf"/>
</dbReference>
<dbReference type="InterPro" id="IPR013785">
    <property type="entry name" value="Aldolase_TIM"/>
</dbReference>
<dbReference type="InterPro" id="IPR035979">
    <property type="entry name" value="RBD_domain_sf"/>
</dbReference>
<dbReference type="InterPro" id="IPR048289">
    <property type="entry name" value="RRM2_NsCP33-like"/>
</dbReference>
<keyword evidence="10" id="KW-0119">Carbohydrate metabolism</keyword>
<dbReference type="SMART" id="SM00360">
    <property type="entry name" value="RRM"/>
    <property type="match status" value="2"/>
</dbReference>